<dbReference type="InterPro" id="IPR024414">
    <property type="entry name" value="Uncharacterised_PrgI"/>
</dbReference>
<evidence type="ECO:0000313" key="2">
    <source>
        <dbReference type="EMBL" id="PIP21412.1"/>
    </source>
</evidence>
<dbReference type="Pfam" id="PF12666">
    <property type="entry name" value="PrgI"/>
    <property type="match status" value="1"/>
</dbReference>
<evidence type="ECO:0000256" key="1">
    <source>
        <dbReference type="SAM" id="Phobius"/>
    </source>
</evidence>
<evidence type="ECO:0000313" key="3">
    <source>
        <dbReference type="Proteomes" id="UP000231567"/>
    </source>
</evidence>
<comment type="caution">
    <text evidence="2">The sequence shown here is derived from an EMBL/GenBank/DDBJ whole genome shotgun (WGS) entry which is preliminary data.</text>
</comment>
<name>A0A2G9YQJ4_9BACT</name>
<accession>A0A2G9YQJ4</accession>
<dbReference type="Proteomes" id="UP000231567">
    <property type="component" value="Unassembled WGS sequence"/>
</dbReference>
<dbReference type="EMBL" id="PCRM01000042">
    <property type="protein sequence ID" value="PIP21412.1"/>
    <property type="molecule type" value="Genomic_DNA"/>
</dbReference>
<keyword evidence="1" id="KW-0812">Transmembrane</keyword>
<feature type="transmembrane region" description="Helical" evidence="1">
    <location>
        <begin position="21"/>
        <end position="38"/>
    </location>
</feature>
<sequence>MQFKVPQNIDIEDKIVGSLTLIQFSYLLVGGVICYIFFKSFPRALFILLSIPVVFSALFFTFVKIQEQTFAKFLKNLFLYYTQPKERIWHKGPTALTLQENPKIDSKQPQPRYANKKVFKTELESLSQILDTGSNLPPKVNQGR</sequence>
<evidence type="ECO:0008006" key="4">
    <source>
        <dbReference type="Google" id="ProtNLM"/>
    </source>
</evidence>
<protein>
    <recommendedName>
        <fullName evidence="4">PrgI family protein</fullName>
    </recommendedName>
</protein>
<dbReference type="AlphaFoldDB" id="A0A2G9YQJ4"/>
<proteinExistence type="predicted"/>
<feature type="transmembrane region" description="Helical" evidence="1">
    <location>
        <begin position="44"/>
        <end position="63"/>
    </location>
</feature>
<keyword evidence="1" id="KW-1133">Transmembrane helix</keyword>
<keyword evidence="1" id="KW-0472">Membrane</keyword>
<organism evidence="2 3">
    <name type="scientific">Candidatus Nealsonbacteria bacterium CG23_combo_of_CG06-09_8_20_14_all_40_13</name>
    <dbReference type="NCBI Taxonomy" id="1974724"/>
    <lineage>
        <taxon>Bacteria</taxon>
        <taxon>Candidatus Nealsoniibacteriota</taxon>
    </lineage>
</organism>
<gene>
    <name evidence="2" type="ORF">COX39_03130</name>
</gene>
<reference evidence="2 3" key="1">
    <citation type="submission" date="2017-09" db="EMBL/GenBank/DDBJ databases">
        <title>Depth-based differentiation of microbial function through sediment-hosted aquifers and enrichment of novel symbionts in the deep terrestrial subsurface.</title>
        <authorList>
            <person name="Probst A.J."/>
            <person name="Ladd B."/>
            <person name="Jarett J.K."/>
            <person name="Geller-Mcgrath D.E."/>
            <person name="Sieber C.M."/>
            <person name="Emerson J.B."/>
            <person name="Anantharaman K."/>
            <person name="Thomas B.C."/>
            <person name="Malmstrom R."/>
            <person name="Stieglmeier M."/>
            <person name="Klingl A."/>
            <person name="Woyke T."/>
            <person name="Ryan C.M."/>
            <person name="Banfield J.F."/>
        </authorList>
    </citation>
    <scope>NUCLEOTIDE SEQUENCE [LARGE SCALE GENOMIC DNA]</scope>
    <source>
        <strain evidence="2">CG23_combo_of_CG06-09_8_20_14_all_40_13</strain>
    </source>
</reference>